<sequence length="127" mass="14547">MMIDGVRIGGRASVASGAWWFGFGLILLGFSSPLILLLFYLQSFCISLKFFDDLDLINSSQLTKNEFVAVEFGTRLDLHSDYRNDNHVGMDINSIRTADPIQQDVNEIWRLCMWVSQLRLREAHSFI</sequence>
<name>A0AAW1VTT7_RUBAR</name>
<dbReference type="InterPro" id="IPR013320">
    <property type="entry name" value="ConA-like_dom_sf"/>
</dbReference>
<keyword evidence="6" id="KW-1185">Reference proteome</keyword>
<gene>
    <name evidence="5" type="ORF">M0R45_000512</name>
</gene>
<comment type="similarity">
    <text evidence="1">Belongs to the leguminous lectin family.</text>
</comment>
<protein>
    <recommendedName>
        <fullName evidence="4">Legume lectin domain-containing protein</fullName>
    </recommendedName>
</protein>
<evidence type="ECO:0000256" key="3">
    <source>
        <dbReference type="SAM" id="Phobius"/>
    </source>
</evidence>
<dbReference type="EMBL" id="JBEDUW010000018">
    <property type="protein sequence ID" value="KAK9907817.1"/>
    <property type="molecule type" value="Genomic_DNA"/>
</dbReference>
<feature type="transmembrane region" description="Helical" evidence="3">
    <location>
        <begin position="20"/>
        <end position="41"/>
    </location>
</feature>
<comment type="caution">
    <text evidence="5">The sequence shown here is derived from an EMBL/GenBank/DDBJ whole genome shotgun (WGS) entry which is preliminary data.</text>
</comment>
<evidence type="ECO:0000256" key="2">
    <source>
        <dbReference type="ARBA" id="ARBA00022734"/>
    </source>
</evidence>
<accession>A0AAW1VTT7</accession>
<keyword evidence="3" id="KW-1133">Transmembrane helix</keyword>
<evidence type="ECO:0000313" key="5">
    <source>
        <dbReference type="EMBL" id="KAK9907817.1"/>
    </source>
</evidence>
<keyword evidence="2" id="KW-0430">Lectin</keyword>
<proteinExistence type="inferred from homology"/>
<evidence type="ECO:0000313" key="6">
    <source>
        <dbReference type="Proteomes" id="UP001457282"/>
    </source>
</evidence>
<keyword evidence="3" id="KW-0472">Membrane</keyword>
<dbReference type="GO" id="GO:0030246">
    <property type="term" value="F:carbohydrate binding"/>
    <property type="evidence" value="ECO:0007669"/>
    <property type="project" value="UniProtKB-KW"/>
</dbReference>
<evidence type="ECO:0000259" key="4">
    <source>
        <dbReference type="Pfam" id="PF00139"/>
    </source>
</evidence>
<dbReference type="Proteomes" id="UP001457282">
    <property type="component" value="Unassembled WGS sequence"/>
</dbReference>
<keyword evidence="3" id="KW-0812">Transmembrane</keyword>
<organism evidence="5 6">
    <name type="scientific">Rubus argutus</name>
    <name type="common">Southern blackberry</name>
    <dbReference type="NCBI Taxonomy" id="59490"/>
    <lineage>
        <taxon>Eukaryota</taxon>
        <taxon>Viridiplantae</taxon>
        <taxon>Streptophyta</taxon>
        <taxon>Embryophyta</taxon>
        <taxon>Tracheophyta</taxon>
        <taxon>Spermatophyta</taxon>
        <taxon>Magnoliopsida</taxon>
        <taxon>eudicotyledons</taxon>
        <taxon>Gunneridae</taxon>
        <taxon>Pentapetalae</taxon>
        <taxon>rosids</taxon>
        <taxon>fabids</taxon>
        <taxon>Rosales</taxon>
        <taxon>Rosaceae</taxon>
        <taxon>Rosoideae</taxon>
        <taxon>Rosoideae incertae sedis</taxon>
        <taxon>Rubus</taxon>
    </lineage>
</organism>
<dbReference type="Pfam" id="PF00139">
    <property type="entry name" value="Lectin_legB"/>
    <property type="match status" value="1"/>
</dbReference>
<dbReference type="SUPFAM" id="SSF49899">
    <property type="entry name" value="Concanavalin A-like lectins/glucanases"/>
    <property type="match status" value="1"/>
</dbReference>
<reference evidence="5 6" key="1">
    <citation type="journal article" date="2023" name="G3 (Bethesda)">
        <title>A chromosome-length genome assembly and annotation of blackberry (Rubus argutus, cv. 'Hillquist').</title>
        <authorList>
            <person name="Bruna T."/>
            <person name="Aryal R."/>
            <person name="Dudchenko O."/>
            <person name="Sargent D.J."/>
            <person name="Mead D."/>
            <person name="Buti M."/>
            <person name="Cavallini A."/>
            <person name="Hytonen T."/>
            <person name="Andres J."/>
            <person name="Pham M."/>
            <person name="Weisz D."/>
            <person name="Mascagni F."/>
            <person name="Usai G."/>
            <person name="Natali L."/>
            <person name="Bassil N."/>
            <person name="Fernandez G.E."/>
            <person name="Lomsadze A."/>
            <person name="Armour M."/>
            <person name="Olukolu B."/>
            <person name="Poorten T."/>
            <person name="Britton C."/>
            <person name="Davik J."/>
            <person name="Ashrafi H."/>
            <person name="Aiden E.L."/>
            <person name="Borodovsky M."/>
            <person name="Worthington M."/>
        </authorList>
    </citation>
    <scope>NUCLEOTIDE SEQUENCE [LARGE SCALE GENOMIC DNA]</scope>
    <source>
        <strain evidence="5">PI 553951</strain>
    </source>
</reference>
<feature type="domain" description="Legume lectin" evidence="4">
    <location>
        <begin position="54"/>
        <end position="99"/>
    </location>
</feature>
<dbReference type="AlphaFoldDB" id="A0AAW1VTT7"/>
<dbReference type="Gene3D" id="2.60.120.200">
    <property type="match status" value="1"/>
</dbReference>
<evidence type="ECO:0000256" key="1">
    <source>
        <dbReference type="ARBA" id="ARBA00007606"/>
    </source>
</evidence>
<dbReference type="InterPro" id="IPR001220">
    <property type="entry name" value="Legume_lectin_dom"/>
</dbReference>